<sequence length="436" mass="47990">MDEPRLLNASLLCRPANGSSHSSGNGTGGEASRGTGGEAPRKLDLAVRVLLYSAIFLLGLCGNALVIVVLAGNKRLRTITNSFLLSLALSDLMVVLFCLPFTFIPNLMQTFVFGRAVCKAVAYLMGVSVSVSTFSLVAIAIERYSAICRPLQSRVWQTRSHAYRVIAATWVLSALLMLPYPVYSTTQTLHRQPHRTECSHNWPGHHIRQAWSLLLLITLFLVPGLVMIVAYGLISSELCRGIRFEMDLSREAKAQQNGATAELLASCDEGDGCYAQLPRPAESPMELPALSLEDSAQRGRACINSSEAKLLAKKRVIRMLLVIVVLFFGCWLPLYIVNTWRAFDPQAAHCALSGVPISFIHLLSYCSTCTNPFVYCFMNKRFRQAFASTFACCTMPCRPRQRRAPEEEEGEEATATGASFSKFSYTTVSSMAPPEH</sequence>
<feature type="transmembrane region" description="Helical" evidence="18">
    <location>
        <begin position="120"/>
        <end position="141"/>
    </location>
</feature>
<dbReference type="OrthoDB" id="5987936at2759"/>
<evidence type="ECO:0000256" key="3">
    <source>
        <dbReference type="ARBA" id="ARBA00022475"/>
    </source>
</evidence>
<dbReference type="InterPro" id="IPR009126">
    <property type="entry name" value="Cholcskin_rcpt"/>
</dbReference>
<evidence type="ECO:0000256" key="13">
    <source>
        <dbReference type="ARBA" id="ARBA00023288"/>
    </source>
</evidence>
<dbReference type="SMART" id="SM01381">
    <property type="entry name" value="7TM_GPCR_Srsx"/>
    <property type="match status" value="1"/>
</dbReference>
<dbReference type="GO" id="GO:0005886">
    <property type="term" value="C:plasma membrane"/>
    <property type="evidence" value="ECO:0007669"/>
    <property type="project" value="UniProtKB-SubCell"/>
</dbReference>
<evidence type="ECO:0000256" key="7">
    <source>
        <dbReference type="ARBA" id="ARBA00023136"/>
    </source>
</evidence>
<keyword evidence="7 18" id="KW-0472">Membrane</keyword>
<dbReference type="InterPro" id="IPR000276">
    <property type="entry name" value="GPCR_Rhodpsn"/>
</dbReference>
<keyword evidence="13" id="KW-0449">Lipoprotein</keyword>
<evidence type="ECO:0000256" key="18">
    <source>
        <dbReference type="SAM" id="Phobius"/>
    </source>
</evidence>
<evidence type="ECO:0000259" key="19">
    <source>
        <dbReference type="PROSITE" id="PS50262"/>
    </source>
</evidence>
<feature type="transmembrane region" description="Helical" evidence="18">
    <location>
        <begin position="162"/>
        <end position="183"/>
    </location>
</feature>
<feature type="region of interest" description="Disordered" evidence="17">
    <location>
        <begin position="13"/>
        <end position="38"/>
    </location>
</feature>
<dbReference type="AlphaFoldDB" id="A0A8C6Y176"/>
<dbReference type="PROSITE" id="PS00237">
    <property type="entry name" value="G_PROTEIN_RECEP_F1_1"/>
    <property type="match status" value="1"/>
</dbReference>
<evidence type="ECO:0000256" key="6">
    <source>
        <dbReference type="ARBA" id="ARBA00023040"/>
    </source>
</evidence>
<evidence type="ECO:0000256" key="1">
    <source>
        <dbReference type="ARBA" id="ARBA00004651"/>
    </source>
</evidence>
<dbReference type="PRINTS" id="PR00237">
    <property type="entry name" value="GPCRRHODOPSN"/>
</dbReference>
<reference evidence="20" key="1">
    <citation type="submission" date="2025-08" db="UniProtKB">
        <authorList>
            <consortium name="Ensembl"/>
        </authorList>
    </citation>
    <scope>IDENTIFICATION</scope>
</reference>
<keyword evidence="5 18" id="KW-1133">Transmembrane helix</keyword>
<keyword evidence="21" id="KW-1185">Reference proteome</keyword>
<evidence type="ECO:0000256" key="4">
    <source>
        <dbReference type="ARBA" id="ARBA00022692"/>
    </source>
</evidence>
<comment type="function">
    <text evidence="14">Receptor for gastrin and cholecystokinin. The CCK-B receptors occur throughout the central nervous system where they modulate anxiety, analgesia, arousal, and neuroleptic activity. This receptor mediates its action by association with G proteins that activate a phosphatidylinositol-calcium second messenger system.</text>
</comment>
<dbReference type="Gene3D" id="1.20.1070.10">
    <property type="entry name" value="Rhodopsin 7-helix transmembrane proteins"/>
    <property type="match status" value="1"/>
</dbReference>
<feature type="compositionally biased region" description="Gly residues" evidence="17">
    <location>
        <begin position="25"/>
        <end position="37"/>
    </location>
</feature>
<evidence type="ECO:0000256" key="8">
    <source>
        <dbReference type="ARBA" id="ARBA00023139"/>
    </source>
</evidence>
<dbReference type="Proteomes" id="UP000694559">
    <property type="component" value="Unplaced"/>
</dbReference>
<keyword evidence="8" id="KW-0564">Palmitate</keyword>
<dbReference type="InterPro" id="IPR017452">
    <property type="entry name" value="GPCR_Rhodpsn_7TM"/>
</dbReference>
<dbReference type="PRINTS" id="PR00527">
    <property type="entry name" value="GASTRINR"/>
</dbReference>
<evidence type="ECO:0000256" key="12">
    <source>
        <dbReference type="ARBA" id="ARBA00023224"/>
    </source>
</evidence>
<evidence type="ECO:0000256" key="16">
    <source>
        <dbReference type="RuleBase" id="RU000688"/>
    </source>
</evidence>
<feature type="compositionally biased region" description="Polar residues" evidence="17">
    <location>
        <begin position="419"/>
        <end position="430"/>
    </location>
</feature>
<feature type="transmembrane region" description="Helical" evidence="18">
    <location>
        <begin position="83"/>
        <end position="108"/>
    </location>
</feature>
<feature type="transmembrane region" description="Helical" evidence="18">
    <location>
        <begin position="210"/>
        <end position="234"/>
    </location>
</feature>
<keyword evidence="10 16" id="KW-0675">Receptor</keyword>
<evidence type="ECO:0000256" key="14">
    <source>
        <dbReference type="ARBA" id="ARBA00025402"/>
    </source>
</evidence>
<keyword evidence="6 16" id="KW-0297">G-protein coupled receptor</keyword>
<dbReference type="GO" id="GO:0015054">
    <property type="term" value="F:gastrin receptor activity"/>
    <property type="evidence" value="ECO:0007669"/>
    <property type="project" value="InterPro"/>
</dbReference>
<dbReference type="Ensembl" id="ENSNNAT00000022717.1">
    <property type="protein sequence ID" value="ENSNNAP00000021667.1"/>
    <property type="gene ID" value="ENSNNAG00000014310.1"/>
</dbReference>
<evidence type="ECO:0000256" key="15">
    <source>
        <dbReference type="ARBA" id="ARBA00031093"/>
    </source>
</evidence>
<dbReference type="SUPFAM" id="SSF81321">
    <property type="entry name" value="Family A G protein-coupled receptor-like"/>
    <property type="match status" value="1"/>
</dbReference>
<evidence type="ECO:0000256" key="17">
    <source>
        <dbReference type="SAM" id="MobiDB-lite"/>
    </source>
</evidence>
<evidence type="ECO:0000256" key="5">
    <source>
        <dbReference type="ARBA" id="ARBA00022989"/>
    </source>
</evidence>
<proteinExistence type="inferred from homology"/>
<reference evidence="20" key="2">
    <citation type="submission" date="2025-09" db="UniProtKB">
        <authorList>
            <consortium name="Ensembl"/>
        </authorList>
    </citation>
    <scope>IDENTIFICATION</scope>
</reference>
<name>A0A8C6Y176_NAJNA</name>
<gene>
    <name evidence="20" type="primary">CCKBR</name>
</gene>
<dbReference type="Pfam" id="PF00001">
    <property type="entry name" value="7tm_1"/>
    <property type="match status" value="1"/>
</dbReference>
<evidence type="ECO:0000256" key="9">
    <source>
        <dbReference type="ARBA" id="ARBA00023157"/>
    </source>
</evidence>
<dbReference type="GO" id="GO:0008188">
    <property type="term" value="F:neuropeptide receptor activity"/>
    <property type="evidence" value="ECO:0007669"/>
    <property type="project" value="TreeGrafter"/>
</dbReference>
<feature type="transmembrane region" description="Helical" evidence="18">
    <location>
        <begin position="49"/>
        <end position="71"/>
    </location>
</feature>
<dbReference type="PROSITE" id="PS50262">
    <property type="entry name" value="G_PROTEIN_RECEP_F1_2"/>
    <property type="match status" value="1"/>
</dbReference>
<organism evidence="20 21">
    <name type="scientific">Naja naja</name>
    <name type="common">Indian cobra</name>
    <dbReference type="NCBI Taxonomy" id="35670"/>
    <lineage>
        <taxon>Eukaryota</taxon>
        <taxon>Metazoa</taxon>
        <taxon>Chordata</taxon>
        <taxon>Craniata</taxon>
        <taxon>Vertebrata</taxon>
        <taxon>Euteleostomi</taxon>
        <taxon>Lepidosauria</taxon>
        <taxon>Squamata</taxon>
        <taxon>Bifurcata</taxon>
        <taxon>Unidentata</taxon>
        <taxon>Episquamata</taxon>
        <taxon>Toxicofera</taxon>
        <taxon>Serpentes</taxon>
        <taxon>Colubroidea</taxon>
        <taxon>Elapidae</taxon>
        <taxon>Elapinae</taxon>
        <taxon>Naja</taxon>
    </lineage>
</organism>
<evidence type="ECO:0000256" key="10">
    <source>
        <dbReference type="ARBA" id="ARBA00023170"/>
    </source>
</evidence>
<dbReference type="PANTHER" id="PTHR24238">
    <property type="entry name" value="G-PROTEIN COUPLED RECEPTOR"/>
    <property type="match status" value="1"/>
</dbReference>
<evidence type="ECO:0000256" key="2">
    <source>
        <dbReference type="ARBA" id="ARBA00019090"/>
    </source>
</evidence>
<evidence type="ECO:0000313" key="20">
    <source>
        <dbReference type="Ensembl" id="ENSNNAP00000021667.1"/>
    </source>
</evidence>
<keyword evidence="11" id="KW-0325">Glycoprotein</keyword>
<feature type="region of interest" description="Disordered" evidence="17">
    <location>
        <begin position="403"/>
        <end position="436"/>
    </location>
</feature>
<feature type="transmembrane region" description="Helical" evidence="18">
    <location>
        <begin position="316"/>
        <end position="337"/>
    </location>
</feature>
<evidence type="ECO:0000313" key="21">
    <source>
        <dbReference type="Proteomes" id="UP000694559"/>
    </source>
</evidence>
<keyword evidence="4 16" id="KW-0812">Transmembrane</keyword>
<accession>A0A8C6Y176</accession>
<dbReference type="PRINTS" id="PR01822">
    <property type="entry name" value="CCYSTOKININR"/>
</dbReference>
<keyword evidence="9" id="KW-1015">Disulfide bond</keyword>
<comment type="similarity">
    <text evidence="16">Belongs to the G-protein coupled receptor 1 family.</text>
</comment>
<dbReference type="PANTHER" id="PTHR24238:SF79">
    <property type="entry name" value="GASTRIN_CHOLECYSTOKININ TYPE B RECEPTOR"/>
    <property type="match status" value="1"/>
</dbReference>
<dbReference type="GeneTree" id="ENSGT01150000286926"/>
<feature type="transmembrane region" description="Helical" evidence="18">
    <location>
        <begin position="357"/>
        <end position="378"/>
    </location>
</feature>
<comment type="subcellular location">
    <subcellularLocation>
        <location evidence="1">Cell membrane</location>
        <topology evidence="1">Multi-pass membrane protein</topology>
    </subcellularLocation>
</comment>
<protein>
    <recommendedName>
        <fullName evidence="2">Gastrin/cholecystokinin type B receptor</fullName>
    </recommendedName>
    <alternativeName>
        <fullName evidence="15">Cholecystokinin-2 receptor</fullName>
    </alternativeName>
</protein>
<keyword evidence="3" id="KW-1003">Cell membrane</keyword>
<evidence type="ECO:0000256" key="11">
    <source>
        <dbReference type="ARBA" id="ARBA00023180"/>
    </source>
</evidence>
<feature type="domain" description="G-protein coupled receptors family 1 profile" evidence="19">
    <location>
        <begin position="62"/>
        <end position="375"/>
    </location>
</feature>
<dbReference type="InterPro" id="IPR000314">
    <property type="entry name" value="Gastrin_rcpt"/>
</dbReference>
<keyword evidence="12 16" id="KW-0807">Transducer</keyword>